<dbReference type="EMBL" id="JAJEWP010000001">
    <property type="protein sequence ID" value="MCC2615409.1"/>
    <property type="molecule type" value="Genomic_DNA"/>
</dbReference>
<dbReference type="Pfam" id="PF10263">
    <property type="entry name" value="SprT-like"/>
    <property type="match status" value="1"/>
</dbReference>
<dbReference type="InterPro" id="IPR006640">
    <property type="entry name" value="SprT-like_domain"/>
</dbReference>
<keyword evidence="2" id="KW-0482">Metalloprotease</keyword>
<comment type="caution">
    <text evidence="2">The sequence shown here is derived from an EMBL/GenBank/DDBJ whole genome shotgun (WGS) entry which is preliminary data.</text>
</comment>
<dbReference type="GO" id="GO:0008237">
    <property type="term" value="F:metallopeptidase activity"/>
    <property type="evidence" value="ECO:0007669"/>
    <property type="project" value="UniProtKB-KW"/>
</dbReference>
<dbReference type="PANTHER" id="PTHR38773">
    <property type="entry name" value="PROTEIN SPRT"/>
    <property type="match status" value="1"/>
</dbReference>
<keyword evidence="2" id="KW-0378">Hydrolase</keyword>
<accession>A0ABS8G4H7</accession>
<dbReference type="Proteomes" id="UP001520878">
    <property type="component" value="Unassembled WGS sequence"/>
</dbReference>
<protein>
    <submittedName>
        <fullName evidence="2">SprT family zinc-dependent metalloprotease</fullName>
    </submittedName>
</protein>
<gene>
    <name evidence="2" type="ORF">LJ739_04045</name>
</gene>
<organism evidence="2 3">
    <name type="scientific">Fluctibacter halophilus</name>
    <dbReference type="NCBI Taxonomy" id="226011"/>
    <lineage>
        <taxon>Bacteria</taxon>
        <taxon>Pseudomonadati</taxon>
        <taxon>Pseudomonadota</taxon>
        <taxon>Gammaproteobacteria</taxon>
        <taxon>Alteromonadales</taxon>
        <taxon>Alteromonadaceae</taxon>
        <taxon>Fluctibacter</taxon>
    </lineage>
</organism>
<evidence type="ECO:0000313" key="3">
    <source>
        <dbReference type="Proteomes" id="UP001520878"/>
    </source>
</evidence>
<sequence>MTQTLQLRAQRRLNKCIAEAQTQLPFSIDVPTLLFNQRGKIAGSAHLSRNEIRLNPILLADNIEAFEHTVIPHELCHILVYQQHGRVKPHGKEWQTLMRGLFGLPPKVTHGFDTRRVEGRTFLYQCACGPVRLTVRRHNKVARNQLRYVCKTCGDALTRQN</sequence>
<name>A0ABS8G4H7_9ALTE</name>
<proteinExistence type="predicted"/>
<dbReference type="RefSeq" id="WP_229157311.1">
    <property type="nucleotide sequence ID" value="NZ_JAJEWP010000001.1"/>
</dbReference>
<evidence type="ECO:0000259" key="1">
    <source>
        <dbReference type="SMART" id="SM00731"/>
    </source>
</evidence>
<dbReference type="PANTHER" id="PTHR38773:SF1">
    <property type="entry name" value="PROTEIN SPRT"/>
    <property type="match status" value="1"/>
</dbReference>
<dbReference type="NCBIfam" id="NF003421">
    <property type="entry name" value="PRK04860.1"/>
    <property type="match status" value="1"/>
</dbReference>
<keyword evidence="3" id="KW-1185">Reference proteome</keyword>
<keyword evidence="2" id="KW-0645">Protease</keyword>
<reference evidence="2 3" key="1">
    <citation type="submission" date="2021-10" db="EMBL/GenBank/DDBJ databases">
        <title>Draft genome of Aestuariibacter halophilus JC2043.</title>
        <authorList>
            <person name="Emsley S.A."/>
            <person name="Pfannmuller K.M."/>
            <person name="Ushijima B."/>
            <person name="Saw J.H."/>
            <person name="Videau P."/>
        </authorList>
    </citation>
    <scope>NUCLEOTIDE SEQUENCE [LARGE SCALE GENOMIC DNA]</scope>
    <source>
        <strain evidence="2 3">JC2043</strain>
    </source>
</reference>
<evidence type="ECO:0000313" key="2">
    <source>
        <dbReference type="EMBL" id="MCC2615409.1"/>
    </source>
</evidence>
<feature type="domain" description="SprT-like" evidence="1">
    <location>
        <begin position="11"/>
        <end position="160"/>
    </location>
</feature>
<dbReference type="SMART" id="SM00731">
    <property type="entry name" value="SprT"/>
    <property type="match status" value="1"/>
</dbReference>